<keyword evidence="5" id="KW-0539">Nucleus</keyword>
<feature type="compositionally biased region" description="Low complexity" evidence="8">
    <location>
        <begin position="446"/>
        <end position="464"/>
    </location>
</feature>
<dbReference type="InterPro" id="IPR049945">
    <property type="entry name" value="AAA_22"/>
</dbReference>
<keyword evidence="4" id="KW-0235">DNA replication</keyword>
<name>A0A292Q4J9_9PEZI</name>
<gene>
    <name evidence="11" type="ORF">GSTUAT00002159001</name>
</gene>
<evidence type="ECO:0000256" key="2">
    <source>
        <dbReference type="ARBA" id="ARBA00006184"/>
    </source>
</evidence>
<feature type="region of interest" description="Disordered" evidence="8">
    <location>
        <begin position="441"/>
        <end position="465"/>
    </location>
</feature>
<dbReference type="InterPro" id="IPR016314">
    <property type="entry name" value="Cdc6/18"/>
</dbReference>
<dbReference type="InterPro" id="IPR003593">
    <property type="entry name" value="AAA+_ATPase"/>
</dbReference>
<keyword evidence="12" id="KW-1185">Reference proteome</keyword>
<proteinExistence type="inferred from homology"/>
<dbReference type="SUPFAM" id="SSF52540">
    <property type="entry name" value="P-loop containing nucleoside triphosphate hydrolases"/>
    <property type="match status" value="1"/>
</dbReference>
<keyword evidence="6" id="KW-0131">Cell cycle</keyword>
<evidence type="ECO:0000256" key="3">
    <source>
        <dbReference type="ARBA" id="ARBA00022618"/>
    </source>
</evidence>
<dbReference type="GO" id="GO:0033314">
    <property type="term" value="P:mitotic DNA replication checkpoint signaling"/>
    <property type="evidence" value="ECO:0007669"/>
    <property type="project" value="TreeGrafter"/>
</dbReference>
<feature type="compositionally biased region" description="Basic residues" evidence="8">
    <location>
        <begin position="60"/>
        <end position="69"/>
    </location>
</feature>
<dbReference type="FunFam" id="3.40.50.300:FF:000547">
    <property type="entry name" value="Cell division control protein"/>
    <property type="match status" value="1"/>
</dbReference>
<evidence type="ECO:0000256" key="1">
    <source>
        <dbReference type="ARBA" id="ARBA00004123"/>
    </source>
</evidence>
<dbReference type="EMBL" id="LN890967">
    <property type="protein sequence ID" value="CUS13798.1"/>
    <property type="molecule type" value="Genomic_DNA"/>
</dbReference>
<evidence type="ECO:0000313" key="11">
    <source>
        <dbReference type="EMBL" id="CUS13798.1"/>
    </source>
</evidence>
<dbReference type="GO" id="GO:0003688">
    <property type="term" value="F:DNA replication origin binding"/>
    <property type="evidence" value="ECO:0007669"/>
    <property type="project" value="TreeGrafter"/>
</dbReference>
<dbReference type="Gene3D" id="3.40.50.300">
    <property type="entry name" value="P-loop containing nucleotide triphosphate hydrolases"/>
    <property type="match status" value="1"/>
</dbReference>
<dbReference type="GO" id="GO:0005634">
    <property type="term" value="C:nucleus"/>
    <property type="evidence" value="ECO:0007669"/>
    <property type="project" value="UniProtKB-SubCell"/>
</dbReference>
<dbReference type="Pfam" id="PF13401">
    <property type="entry name" value="AAA_22"/>
    <property type="match status" value="1"/>
</dbReference>
<evidence type="ECO:0000256" key="5">
    <source>
        <dbReference type="ARBA" id="ARBA00023242"/>
    </source>
</evidence>
<dbReference type="InterPro" id="IPR027417">
    <property type="entry name" value="P-loop_NTPase"/>
</dbReference>
<feature type="compositionally biased region" description="Polar residues" evidence="8">
    <location>
        <begin position="70"/>
        <end position="88"/>
    </location>
</feature>
<feature type="region of interest" description="Disordered" evidence="8">
    <location>
        <begin position="56"/>
        <end position="98"/>
    </location>
</feature>
<dbReference type="Proteomes" id="UP001412239">
    <property type="component" value="Unassembled WGS sequence"/>
</dbReference>
<dbReference type="InterPro" id="IPR054425">
    <property type="entry name" value="Cdc6_ORC1-like_ATPase_lid"/>
</dbReference>
<evidence type="ECO:0000259" key="10">
    <source>
        <dbReference type="SMART" id="SM01074"/>
    </source>
</evidence>
<dbReference type="PANTHER" id="PTHR10763:SF26">
    <property type="entry name" value="CELL DIVISION CONTROL PROTEIN 6 HOMOLOG"/>
    <property type="match status" value="1"/>
</dbReference>
<dbReference type="InterPro" id="IPR015163">
    <property type="entry name" value="Cdc6_C"/>
</dbReference>
<dbReference type="PIRSF" id="PIRSF001767">
    <property type="entry name" value="Cdc6"/>
    <property type="match status" value="1"/>
</dbReference>
<dbReference type="Gene3D" id="1.10.10.10">
    <property type="entry name" value="Winged helix-like DNA-binding domain superfamily/Winged helix DNA-binding domain"/>
    <property type="match status" value="1"/>
</dbReference>
<comment type="subcellular location">
    <subcellularLocation>
        <location evidence="1">Nucleus</location>
    </subcellularLocation>
</comment>
<feature type="domain" description="Cdc6 C-terminal" evidence="10">
    <location>
        <begin position="529"/>
        <end position="619"/>
    </location>
</feature>
<dbReference type="AlphaFoldDB" id="A0A292Q4J9"/>
<dbReference type="SMART" id="SM00382">
    <property type="entry name" value="AAA"/>
    <property type="match status" value="1"/>
</dbReference>
<feature type="domain" description="AAA+ ATPase" evidence="9">
    <location>
        <begin position="215"/>
        <end position="361"/>
    </location>
</feature>
<evidence type="ECO:0000256" key="4">
    <source>
        <dbReference type="ARBA" id="ARBA00022705"/>
    </source>
</evidence>
<dbReference type="InterPro" id="IPR036390">
    <property type="entry name" value="WH_DNA-bd_sf"/>
</dbReference>
<evidence type="ECO:0000313" key="12">
    <source>
        <dbReference type="Proteomes" id="UP001412239"/>
    </source>
</evidence>
<accession>A0A292Q4J9</accession>
<reference evidence="11" key="1">
    <citation type="submission" date="2015-10" db="EMBL/GenBank/DDBJ databases">
        <authorList>
            <person name="Regsiter A."/>
            <person name="william w."/>
        </authorList>
    </citation>
    <scope>NUCLEOTIDE SEQUENCE</scope>
    <source>
        <strain evidence="11">Montdore</strain>
    </source>
</reference>
<dbReference type="CDD" id="cd08768">
    <property type="entry name" value="Cdc6_C"/>
    <property type="match status" value="1"/>
</dbReference>
<dbReference type="InterPro" id="IPR036388">
    <property type="entry name" value="WH-like_DNA-bd_sf"/>
</dbReference>
<evidence type="ECO:0000256" key="6">
    <source>
        <dbReference type="ARBA" id="ARBA00023306"/>
    </source>
</evidence>
<organism evidence="11 12">
    <name type="scientific">Tuber aestivum</name>
    <name type="common">summer truffle</name>
    <dbReference type="NCBI Taxonomy" id="59557"/>
    <lineage>
        <taxon>Eukaryota</taxon>
        <taxon>Fungi</taxon>
        <taxon>Dikarya</taxon>
        <taxon>Ascomycota</taxon>
        <taxon>Pezizomycotina</taxon>
        <taxon>Pezizomycetes</taxon>
        <taxon>Pezizales</taxon>
        <taxon>Tuberaceae</taxon>
        <taxon>Tuber</taxon>
    </lineage>
</organism>
<comment type="similarity">
    <text evidence="2 7">Belongs to the CDC6/cdc18 family.</text>
</comment>
<sequence>MAIVLGKRSRATSFAVVVSSPRASCDRDTPPRTKAKNDILLNDIQPMLDAILDEEATTVKRPKRQRRNSVQKSQPTTSRQPLSPQKLNTLFKPPNGLGNDPLISSFGSECTERYAYSPIVEQPKQLECPKTPRHRDSVKKPVTTPRHRVSAVGKPITPRHGKLFSPTSVAATPTSVLTTAKALFSRSSAPGRLIGRDDEKKQLTEFLGPRISSRSGGCLYVSGPPGCGKSALLSEVMADLGADQSETVKTAYVNCMAVKDPKGIYSKLLEEFFAGETLSSPTGMEDLECLFISKKTRKTVGNVYVVVLDEIDHLLTKDQEVLYSIFEWSLRRDSRLILLGIANALDLTDRFLPRLKARNLTPQLLPFLPYSAPQIAAVITSRLRSLLPDGNETPGDFVPFMHPAAIQLAARKVAGATGDLRKVFDICRRAVELVESETRQKELKIKQQQQQEEGSESLSEMMKSPVRQPLTENMNLSSPRVLISTLSSLTIETAPRATIAHVARVSSSSFGGSSITRVKMLNLQQKAVLCCLATTEKSNGSVTIRKLFDVYTALCKKERLIHPLSSTEFRDVVASLEVAGVVNMMAGSVGTPSKRGRAGGMEEKRISACVREMDLLTAVADVGPILTKLFSDNR</sequence>
<evidence type="ECO:0000259" key="9">
    <source>
        <dbReference type="SMART" id="SM00382"/>
    </source>
</evidence>
<dbReference type="GO" id="GO:0051301">
    <property type="term" value="P:cell division"/>
    <property type="evidence" value="ECO:0007669"/>
    <property type="project" value="UniProtKB-UniRule"/>
</dbReference>
<dbReference type="GO" id="GO:0006270">
    <property type="term" value="P:DNA replication initiation"/>
    <property type="evidence" value="ECO:0007669"/>
    <property type="project" value="UniProtKB-UniRule"/>
</dbReference>
<dbReference type="Gene3D" id="1.10.8.60">
    <property type="match status" value="1"/>
</dbReference>
<dbReference type="PANTHER" id="PTHR10763">
    <property type="entry name" value="CELL DIVISION CONTROL PROTEIN 6-RELATED"/>
    <property type="match status" value="1"/>
</dbReference>
<feature type="region of interest" description="Disordered" evidence="8">
    <location>
        <begin position="128"/>
        <end position="167"/>
    </location>
</feature>
<dbReference type="Pfam" id="PF22606">
    <property type="entry name" value="Cdc6-ORC-like_ATPase_lid"/>
    <property type="match status" value="1"/>
</dbReference>
<evidence type="ECO:0000256" key="7">
    <source>
        <dbReference type="PIRNR" id="PIRNR001767"/>
    </source>
</evidence>
<evidence type="ECO:0000256" key="8">
    <source>
        <dbReference type="SAM" id="MobiDB-lite"/>
    </source>
</evidence>
<dbReference type="InterPro" id="IPR050311">
    <property type="entry name" value="ORC1/CDC6"/>
</dbReference>
<dbReference type="CDD" id="cd00009">
    <property type="entry name" value="AAA"/>
    <property type="match status" value="1"/>
</dbReference>
<protein>
    <recommendedName>
        <fullName evidence="7">Cell division control protein</fullName>
    </recommendedName>
</protein>
<dbReference type="Pfam" id="PF09079">
    <property type="entry name" value="WHD_Cdc6"/>
    <property type="match status" value="1"/>
</dbReference>
<dbReference type="SMART" id="SM01074">
    <property type="entry name" value="Cdc6_C"/>
    <property type="match status" value="1"/>
</dbReference>
<keyword evidence="3" id="KW-0132">Cell division</keyword>
<dbReference type="SUPFAM" id="SSF46785">
    <property type="entry name" value="Winged helix' DNA-binding domain"/>
    <property type="match status" value="1"/>
</dbReference>